<keyword evidence="1" id="KW-0732">Signal</keyword>
<protein>
    <submittedName>
        <fullName evidence="2">DUF2690 domain-containing protein</fullName>
    </submittedName>
</protein>
<feature type="chain" id="PRO_5045768112" evidence="1">
    <location>
        <begin position="30"/>
        <end position="161"/>
    </location>
</feature>
<dbReference type="RefSeq" id="WP_359345441.1">
    <property type="nucleotide sequence ID" value="NZ_JBEYXV010000002.1"/>
</dbReference>
<proteinExistence type="predicted"/>
<organism evidence="2 3">
    <name type="scientific">Streptomyces atriruber</name>
    <dbReference type="NCBI Taxonomy" id="545121"/>
    <lineage>
        <taxon>Bacteria</taxon>
        <taxon>Bacillati</taxon>
        <taxon>Actinomycetota</taxon>
        <taxon>Actinomycetes</taxon>
        <taxon>Kitasatosporales</taxon>
        <taxon>Streptomycetaceae</taxon>
        <taxon>Streptomyces</taxon>
    </lineage>
</organism>
<evidence type="ECO:0000313" key="2">
    <source>
        <dbReference type="EMBL" id="MEU6820227.1"/>
    </source>
</evidence>
<accession>A0ABV3BGX9</accession>
<evidence type="ECO:0000256" key="1">
    <source>
        <dbReference type="SAM" id="SignalP"/>
    </source>
</evidence>
<evidence type="ECO:0000313" key="3">
    <source>
        <dbReference type="Proteomes" id="UP001551176"/>
    </source>
</evidence>
<dbReference type="InterPro" id="IPR021224">
    <property type="entry name" value="DUF2690"/>
</dbReference>
<feature type="signal peptide" evidence="1">
    <location>
        <begin position="1"/>
        <end position="29"/>
    </location>
</feature>
<dbReference type="EMBL" id="JBEYXV010000002">
    <property type="protein sequence ID" value="MEU6820227.1"/>
    <property type="molecule type" value="Genomic_DNA"/>
</dbReference>
<keyword evidence="3" id="KW-1185">Reference proteome</keyword>
<name>A0ABV3BGX9_9ACTN</name>
<gene>
    <name evidence="2" type="ORF">ABZ921_06325</name>
</gene>
<dbReference type="Proteomes" id="UP001551176">
    <property type="component" value="Unassembled WGS sequence"/>
</dbReference>
<reference evidence="2 3" key="1">
    <citation type="submission" date="2024-06" db="EMBL/GenBank/DDBJ databases">
        <title>The Natural Products Discovery Center: Release of the First 8490 Sequenced Strains for Exploring Actinobacteria Biosynthetic Diversity.</title>
        <authorList>
            <person name="Kalkreuter E."/>
            <person name="Kautsar S.A."/>
            <person name="Yang D."/>
            <person name="Bader C.D."/>
            <person name="Teijaro C.N."/>
            <person name="Fluegel L."/>
            <person name="Davis C.M."/>
            <person name="Simpson J.R."/>
            <person name="Lauterbach L."/>
            <person name="Steele A.D."/>
            <person name="Gui C."/>
            <person name="Meng S."/>
            <person name="Li G."/>
            <person name="Viehrig K."/>
            <person name="Ye F."/>
            <person name="Su P."/>
            <person name="Kiefer A.F."/>
            <person name="Nichols A."/>
            <person name="Cepeda A.J."/>
            <person name="Yan W."/>
            <person name="Fan B."/>
            <person name="Jiang Y."/>
            <person name="Adhikari A."/>
            <person name="Zheng C.-J."/>
            <person name="Schuster L."/>
            <person name="Cowan T.M."/>
            <person name="Smanski M.J."/>
            <person name="Chevrette M.G."/>
            <person name="De Carvalho L.P.S."/>
            <person name="Shen B."/>
        </authorList>
    </citation>
    <scope>NUCLEOTIDE SEQUENCE [LARGE SCALE GENOMIC DNA]</scope>
    <source>
        <strain evidence="2 3">NPDC046838</strain>
    </source>
</reference>
<sequence length="161" mass="16646">MKIQRFSAVFGAGVLAAGTLALMAPAAHAAPTTAAAPKGGCWNNGCTGKNPAAYCEGDARTVKSLRLGPAGGANAVLHLRYSPSCEAAWARLSSAPFDAANAKGGDAKVIRNSDGKKYSCRVPKGKASCYTKMVGDSGVTSYAWGDYDTSVYYYKGRTGSY</sequence>
<dbReference type="Pfam" id="PF10901">
    <property type="entry name" value="DUF2690"/>
    <property type="match status" value="1"/>
</dbReference>
<comment type="caution">
    <text evidence="2">The sequence shown here is derived from an EMBL/GenBank/DDBJ whole genome shotgun (WGS) entry which is preliminary data.</text>
</comment>